<keyword evidence="1" id="KW-0472">Membrane</keyword>
<evidence type="ECO:0000313" key="3">
    <source>
        <dbReference type="Proteomes" id="UP001235064"/>
    </source>
</evidence>
<feature type="transmembrane region" description="Helical" evidence="1">
    <location>
        <begin position="632"/>
        <end position="651"/>
    </location>
</feature>
<dbReference type="EMBL" id="JASXSZ010000005">
    <property type="protein sequence ID" value="MDL9980615.1"/>
    <property type="molecule type" value="Genomic_DNA"/>
</dbReference>
<organism evidence="2 3">
    <name type="scientific">Microbacterium candidum</name>
    <dbReference type="NCBI Taxonomy" id="3041922"/>
    <lineage>
        <taxon>Bacteria</taxon>
        <taxon>Bacillati</taxon>
        <taxon>Actinomycetota</taxon>
        <taxon>Actinomycetes</taxon>
        <taxon>Micrococcales</taxon>
        <taxon>Microbacteriaceae</taxon>
        <taxon>Microbacterium</taxon>
    </lineage>
</organism>
<dbReference type="SUPFAM" id="SSF49373">
    <property type="entry name" value="Invasin/intimin cell-adhesion fragments"/>
    <property type="match status" value="1"/>
</dbReference>
<dbReference type="Proteomes" id="UP001235064">
    <property type="component" value="Unassembled WGS sequence"/>
</dbReference>
<dbReference type="InterPro" id="IPR013783">
    <property type="entry name" value="Ig-like_fold"/>
</dbReference>
<keyword evidence="1" id="KW-0812">Transmembrane</keyword>
<name>A0ABT7N1M9_9MICO</name>
<accession>A0ABT7N1M9</accession>
<protein>
    <recommendedName>
        <fullName evidence="4">Big-1 domain-containing protein</fullName>
    </recommendedName>
</protein>
<dbReference type="InterPro" id="IPR008964">
    <property type="entry name" value="Invasin/intimin_cell_adhesion"/>
</dbReference>
<keyword evidence="3" id="KW-1185">Reference proteome</keyword>
<gene>
    <name evidence="2" type="ORF">QSV35_14840</name>
</gene>
<proteinExistence type="predicted"/>
<dbReference type="RefSeq" id="WP_286289585.1">
    <property type="nucleotide sequence ID" value="NZ_JASXSZ010000005.1"/>
</dbReference>
<evidence type="ECO:0000313" key="2">
    <source>
        <dbReference type="EMBL" id="MDL9980615.1"/>
    </source>
</evidence>
<evidence type="ECO:0008006" key="4">
    <source>
        <dbReference type="Google" id="ProtNLM"/>
    </source>
</evidence>
<reference evidence="2 3" key="1">
    <citation type="submission" date="2023-06" db="EMBL/GenBank/DDBJ databases">
        <title>Microbacterium sp. nov., isolated from a waste landfill.</title>
        <authorList>
            <person name="Wen W."/>
        </authorList>
    </citation>
    <scope>NUCLEOTIDE SEQUENCE [LARGE SCALE GENOMIC DNA]</scope>
    <source>
        <strain evidence="2 3">ASV49</strain>
    </source>
</reference>
<comment type="caution">
    <text evidence="2">The sequence shown here is derived from an EMBL/GenBank/DDBJ whole genome shotgun (WGS) entry which is preliminary data.</text>
</comment>
<dbReference type="Gene3D" id="2.60.40.10">
    <property type="entry name" value="Immunoglobulins"/>
    <property type="match status" value="1"/>
</dbReference>
<sequence>MKRPSSRRLGVSAASAVVIALAVVGSLAGVAAWSAPAAAGASASSEASGEKSIFDPHDGHYCDGCQPPLDYQGGPTMDTQTIEVIPIFWQPDGAEPFPAGYVDGINQYVTDVAAASGHNDNVYSVANEYYDESSGAKTALTYNITAGTPLTDTTAFPDTGCTSDSAATPICITDDQLRTELAQFIKDQGLPTGMGEFYPVFFPPGVQTQDRDGTTSNSSYCGYHRMFGDASQEIVYGNEPFEEANCDGGQSPNGSLALDGGISTLSHELVEAMTDPNGDTPAWLDATAHEIGDICAEDYGTALGSTDPANPFTTEYNQVINGHKYYTQTEFSNAAFKKYGPGFGCAQSAQQASADPSKSPEDIAQVFSDVTPNMTSHGNEPVDVSVTVINRAGDAVEGDRVSFSTYAVSGDGSCGQFGDASAMTDAQGNATTTYTGSSGTVTCALVALEAKGGHSSISRVYQGKAAETAPQATDTFPATLEPGGFEKSFTTTFTNPTKETIHSAQVELDVFPADKATVAVDSADLRLTASTTGPGGPFVPVDLTGSTKDGGAVFGIVDPGDGLTLEPHSELTVYFRMGVADGVPTHEAPQVALEAYLDQVNAASGAGTTIADTYASDVRLVGATPWYLDPRLIVGVVVGLIAIGAGAFVVYRRHESRP</sequence>
<evidence type="ECO:0000256" key="1">
    <source>
        <dbReference type="SAM" id="Phobius"/>
    </source>
</evidence>
<keyword evidence="1" id="KW-1133">Transmembrane helix</keyword>